<evidence type="ECO:0000313" key="2">
    <source>
        <dbReference type="Proteomes" id="UP000494165"/>
    </source>
</evidence>
<dbReference type="SMART" id="SM00696">
    <property type="entry name" value="DM9"/>
    <property type="match status" value="1"/>
</dbReference>
<dbReference type="EMBL" id="CADEPI010000344">
    <property type="protein sequence ID" value="CAB3384306.1"/>
    <property type="molecule type" value="Genomic_DNA"/>
</dbReference>
<evidence type="ECO:0000313" key="1">
    <source>
        <dbReference type="EMBL" id="CAB3384306.1"/>
    </source>
</evidence>
<accession>A0A8S1DQF3</accession>
<sequence>MVWINYHKEYLVKSKKDGVIVGFNRSELPIFVARTFYEGHFVPGYAVNGVGYFVFKERQPFQTTNFQVLVGEKTRFSKSHDKGIVADEKDQKMRFLIGSFCIEEKRFCGQVVDTKTCYINFDGQVVTRDTPDFEFIVCKTTTFPVVNFGELNRIIDTIQARVASMQPYLDEIQQNRDEISSEITRRRMQ</sequence>
<proteinExistence type="predicted"/>
<comment type="caution">
    <text evidence="1">The sequence shown here is derived from an EMBL/GenBank/DDBJ whole genome shotgun (WGS) entry which is preliminary data.</text>
</comment>
<organism evidence="1 2">
    <name type="scientific">Cloeon dipterum</name>
    <dbReference type="NCBI Taxonomy" id="197152"/>
    <lineage>
        <taxon>Eukaryota</taxon>
        <taxon>Metazoa</taxon>
        <taxon>Ecdysozoa</taxon>
        <taxon>Arthropoda</taxon>
        <taxon>Hexapoda</taxon>
        <taxon>Insecta</taxon>
        <taxon>Pterygota</taxon>
        <taxon>Palaeoptera</taxon>
        <taxon>Ephemeroptera</taxon>
        <taxon>Pisciforma</taxon>
        <taxon>Baetidae</taxon>
        <taxon>Cloeon</taxon>
    </lineage>
</organism>
<dbReference type="Proteomes" id="UP000494165">
    <property type="component" value="Unassembled WGS sequence"/>
</dbReference>
<keyword evidence="2" id="KW-1185">Reference proteome</keyword>
<reference evidence="1 2" key="1">
    <citation type="submission" date="2020-04" db="EMBL/GenBank/DDBJ databases">
        <authorList>
            <person name="Alioto T."/>
            <person name="Alioto T."/>
            <person name="Gomez Garrido J."/>
        </authorList>
    </citation>
    <scope>NUCLEOTIDE SEQUENCE [LARGE SCALE GENOMIC DNA]</scope>
</reference>
<dbReference type="InterPro" id="IPR006616">
    <property type="entry name" value="DM9_repeat"/>
</dbReference>
<gene>
    <name evidence="1" type="ORF">CLODIP_2_CD12027</name>
</gene>
<protein>
    <submittedName>
        <fullName evidence="1">Uncharacterized protein</fullName>
    </submittedName>
</protein>
<name>A0A8S1DQF3_9INSE</name>
<dbReference type="AlphaFoldDB" id="A0A8S1DQF3"/>